<feature type="transmembrane region" description="Helical" evidence="6">
    <location>
        <begin position="125"/>
        <end position="154"/>
    </location>
</feature>
<name>A0A368UY87_MARNT</name>
<evidence type="ECO:0000256" key="6">
    <source>
        <dbReference type="SAM" id="Phobius"/>
    </source>
</evidence>
<evidence type="ECO:0000256" key="4">
    <source>
        <dbReference type="ARBA" id="ARBA00022989"/>
    </source>
</evidence>
<feature type="transmembrane region" description="Helical" evidence="6">
    <location>
        <begin position="174"/>
        <end position="198"/>
    </location>
</feature>
<keyword evidence="4 6" id="KW-1133">Transmembrane helix</keyword>
<evidence type="ECO:0000313" key="7">
    <source>
        <dbReference type="EMBL" id="RBP71992.1"/>
    </source>
</evidence>
<dbReference type="Proteomes" id="UP000253065">
    <property type="component" value="Unassembled WGS sequence"/>
</dbReference>
<evidence type="ECO:0000256" key="3">
    <source>
        <dbReference type="ARBA" id="ARBA00022692"/>
    </source>
</evidence>
<evidence type="ECO:0000256" key="5">
    <source>
        <dbReference type="ARBA" id="ARBA00023136"/>
    </source>
</evidence>
<keyword evidence="5 6" id="KW-0472">Membrane</keyword>
<reference evidence="8 9" key="1">
    <citation type="submission" date="2018-07" db="EMBL/GenBank/DDBJ databases">
        <title>Freshwater and sediment microbial communities from various areas in North America, analyzing microbe dynamics in response to fracking.</title>
        <authorList>
            <person name="Lamendella R."/>
        </authorList>
    </citation>
    <scope>NUCLEOTIDE SEQUENCE [LARGE SCALE GENOMIC DNA]</scope>
    <source>
        <strain evidence="8 9">114E</strain>
        <strain evidence="7 10">114E_o</strain>
    </source>
</reference>
<proteinExistence type="predicted"/>
<feature type="transmembrane region" description="Helical" evidence="6">
    <location>
        <begin position="19"/>
        <end position="38"/>
    </location>
</feature>
<evidence type="ECO:0000256" key="1">
    <source>
        <dbReference type="ARBA" id="ARBA00004651"/>
    </source>
</evidence>
<dbReference type="InterPro" id="IPR022791">
    <property type="entry name" value="L-PG_synthase/AglD"/>
</dbReference>
<comment type="subcellular location">
    <subcellularLocation>
        <location evidence="1">Cell membrane</location>
        <topology evidence="1">Multi-pass membrane protein</topology>
    </subcellularLocation>
</comment>
<keyword evidence="3 6" id="KW-0812">Transmembrane</keyword>
<organism evidence="8 9">
    <name type="scientific">Marinobacter nauticus</name>
    <name type="common">Marinobacter hydrocarbonoclasticus</name>
    <name type="synonym">Marinobacter aquaeolei</name>
    <dbReference type="NCBI Taxonomy" id="2743"/>
    <lineage>
        <taxon>Bacteria</taxon>
        <taxon>Pseudomonadati</taxon>
        <taxon>Pseudomonadota</taxon>
        <taxon>Gammaproteobacteria</taxon>
        <taxon>Pseudomonadales</taxon>
        <taxon>Marinobacteraceae</taxon>
        <taxon>Marinobacter</taxon>
    </lineage>
</organism>
<dbReference type="AlphaFoldDB" id="A0A368UY87"/>
<keyword evidence="10" id="KW-1185">Reference proteome</keyword>
<evidence type="ECO:0000313" key="10">
    <source>
        <dbReference type="Proteomes" id="UP000253065"/>
    </source>
</evidence>
<accession>A0A368UY87</accession>
<protein>
    <submittedName>
        <fullName evidence="8">Uncharacterized protein</fullName>
    </submittedName>
</protein>
<dbReference type="EMBL" id="QPJB01000008">
    <property type="protein sequence ID" value="RCW33010.1"/>
    <property type="molecule type" value="Genomic_DNA"/>
</dbReference>
<evidence type="ECO:0000313" key="8">
    <source>
        <dbReference type="EMBL" id="RCW33010.1"/>
    </source>
</evidence>
<gene>
    <name evidence="8" type="ORF">DET51_108237</name>
    <name evidence="7" type="ORF">DET64_108238</name>
</gene>
<dbReference type="PANTHER" id="PTHR40277:SF1">
    <property type="entry name" value="BLL5419 PROTEIN"/>
    <property type="match status" value="1"/>
</dbReference>
<dbReference type="Pfam" id="PF03706">
    <property type="entry name" value="LPG_synthase_TM"/>
    <property type="match status" value="1"/>
</dbReference>
<feature type="transmembrane region" description="Helical" evidence="6">
    <location>
        <begin position="219"/>
        <end position="241"/>
    </location>
</feature>
<sequence>MAEAGLNPERPVPGFGRGVFRWCVTLLLLGIVFVFVDIDRLAQRLAMVPPTIVLAVLVVSLIQIALSAWRWRYTANRLGVVMGFGFAFREYYLAGFLNQVLPGGVMGDVNRAWRHSRSAKRLQQLAIVHAVVLERLSGQLVLVPVVLIAVSGLWWTGQLNSQFGDAGVSLNLGYWLILPALAVLGVLLVSMTGFGARFRRYVRRLSGDVRRAFLGCRNALVQVGTSVLVFLTYMAVFMLMATGMDLFADGTPWLLVVALCPLLLLAMVVPVTVSGWGVREGVAAILWPLVGLPAEQGVALSVGYGAAVFLVSLPGALALLVRR</sequence>
<evidence type="ECO:0000313" key="9">
    <source>
        <dbReference type="Proteomes" id="UP000252795"/>
    </source>
</evidence>
<dbReference type="PANTHER" id="PTHR40277">
    <property type="entry name" value="BLL5419 PROTEIN"/>
    <property type="match status" value="1"/>
</dbReference>
<dbReference type="GO" id="GO:0005886">
    <property type="term" value="C:plasma membrane"/>
    <property type="evidence" value="ECO:0007669"/>
    <property type="project" value="UniProtKB-SubCell"/>
</dbReference>
<feature type="transmembrane region" description="Helical" evidence="6">
    <location>
        <begin position="50"/>
        <end position="71"/>
    </location>
</feature>
<feature type="transmembrane region" description="Helical" evidence="6">
    <location>
        <begin position="298"/>
        <end position="321"/>
    </location>
</feature>
<comment type="caution">
    <text evidence="8">The sequence shown here is derived from an EMBL/GenBank/DDBJ whole genome shotgun (WGS) entry which is preliminary data.</text>
</comment>
<evidence type="ECO:0000256" key="2">
    <source>
        <dbReference type="ARBA" id="ARBA00022475"/>
    </source>
</evidence>
<feature type="transmembrane region" description="Helical" evidence="6">
    <location>
        <begin position="253"/>
        <end position="278"/>
    </location>
</feature>
<dbReference type="Proteomes" id="UP000252795">
    <property type="component" value="Unassembled WGS sequence"/>
</dbReference>
<dbReference type="EMBL" id="QNSA01000008">
    <property type="protein sequence ID" value="RBP71992.1"/>
    <property type="molecule type" value="Genomic_DNA"/>
</dbReference>
<keyword evidence="2" id="KW-1003">Cell membrane</keyword>
<dbReference type="RefSeq" id="WP_235853714.1">
    <property type="nucleotide sequence ID" value="NZ_JAHVHN010000002.1"/>
</dbReference>